<keyword evidence="6" id="KW-1185">Reference proteome</keyword>
<dbReference type="GO" id="GO:0080044">
    <property type="term" value="F:quercetin 7-O-glucosyltransferase activity"/>
    <property type="evidence" value="ECO:0007669"/>
    <property type="project" value="TreeGrafter"/>
</dbReference>
<evidence type="ECO:0000256" key="4">
    <source>
        <dbReference type="RuleBase" id="RU003718"/>
    </source>
</evidence>
<evidence type="ECO:0000256" key="2">
    <source>
        <dbReference type="ARBA" id="ARBA00022676"/>
    </source>
</evidence>
<accession>A0A8B8PGY0</accession>
<dbReference type="Proteomes" id="UP000827889">
    <property type="component" value="Chromosome 1"/>
</dbReference>
<name>A0A8B8PGY0_9MYRT</name>
<dbReference type="PANTHER" id="PTHR11926">
    <property type="entry name" value="GLUCOSYL/GLUCURONOSYL TRANSFERASES"/>
    <property type="match status" value="1"/>
</dbReference>
<gene>
    <name evidence="7" type="primary">LOC115743434</name>
</gene>
<reference evidence="6" key="1">
    <citation type="submission" date="2025-05" db="UniProtKB">
        <authorList>
            <consortium name="RefSeq"/>
        </authorList>
    </citation>
    <scope>NUCLEOTIDE SEQUENCE [LARGE SCALE GENOMIC DNA]</scope>
</reference>
<dbReference type="GeneID" id="115743434"/>
<dbReference type="EC" id="2.4.1.-" evidence="5"/>
<dbReference type="Pfam" id="PF00201">
    <property type="entry name" value="UDPGT"/>
    <property type="match status" value="1"/>
</dbReference>
<dbReference type="CDD" id="cd03784">
    <property type="entry name" value="GT1_Gtf-like"/>
    <property type="match status" value="1"/>
</dbReference>
<proteinExistence type="inferred from homology"/>
<dbReference type="RefSeq" id="XP_030534061.1">
    <property type="nucleotide sequence ID" value="XM_030678201.2"/>
</dbReference>
<reference evidence="7" key="2">
    <citation type="submission" date="2025-08" db="UniProtKB">
        <authorList>
            <consortium name="RefSeq"/>
        </authorList>
    </citation>
    <scope>IDENTIFICATION</scope>
    <source>
        <tissue evidence="7">Leaf</tissue>
    </source>
</reference>
<dbReference type="KEGG" id="rarg:115743434"/>
<evidence type="ECO:0000313" key="7">
    <source>
        <dbReference type="RefSeq" id="XP_030534061.1"/>
    </source>
</evidence>
<dbReference type="OrthoDB" id="5835829at2759"/>
<dbReference type="FunFam" id="3.40.50.2000:FF:000019">
    <property type="entry name" value="Glycosyltransferase"/>
    <property type="match status" value="1"/>
</dbReference>
<evidence type="ECO:0000313" key="6">
    <source>
        <dbReference type="Proteomes" id="UP000827889"/>
    </source>
</evidence>
<dbReference type="SUPFAM" id="SSF53756">
    <property type="entry name" value="UDP-Glycosyltransferase/glycogen phosphorylase"/>
    <property type="match status" value="1"/>
</dbReference>
<keyword evidence="3 4" id="KW-0808">Transferase</keyword>
<evidence type="ECO:0000256" key="1">
    <source>
        <dbReference type="ARBA" id="ARBA00009995"/>
    </source>
</evidence>
<protein>
    <recommendedName>
        <fullName evidence="5">Glycosyltransferase</fullName>
        <ecNumber evidence="5">2.4.1.-</ecNumber>
    </recommendedName>
</protein>
<evidence type="ECO:0000256" key="3">
    <source>
        <dbReference type="ARBA" id="ARBA00022679"/>
    </source>
</evidence>
<dbReference type="GO" id="GO:0080043">
    <property type="term" value="F:quercetin 3-O-glucosyltransferase activity"/>
    <property type="evidence" value="ECO:0007669"/>
    <property type="project" value="TreeGrafter"/>
</dbReference>
<dbReference type="InterPro" id="IPR002213">
    <property type="entry name" value="UDP_glucos_trans"/>
</dbReference>
<sequence length="465" mass="51826">MVPSHFLLVALPNRGAMNPALLLAERLARVGSHVTFLTTVSAHRRMINPVRLEGVTITTFSDGYDDGRKPGVDSERFYAEMERRGSEALSGLIKYSFGRGLRITCALHTVIPWVDDVARSFQIESVLVWIQPASVFSIYYYYFNGYEDVIKNVTSQSCDTSSLIRLPGLPPLTNRDVPSFFNHENKYAFVLPKLQSQFEQLTEGGNTKVVLVNTFDALELEVLRGIGTLNLVGIGPVVPLRFLDAQNDNSSDKSSRGDLFRGSEDYFQWLNSKEEASVIYVAFGSMATLSKAQKREMACGLLETSRPFLWVIRESDGDDDELIHKEELDKIGVIVPWCSQTDVLSHPSIGCFLTHCGWNSTLESLACGVPMVAFPQFGDQMTNAKLVQDVWKVGVRVSEINEEGINVEGGEIKKCLELVMGGEEIGEGIRRHAKKWKDLAMEAFKEGGSSDRNLKAFVEEFSKVD</sequence>
<evidence type="ECO:0000256" key="5">
    <source>
        <dbReference type="RuleBase" id="RU362057"/>
    </source>
</evidence>
<dbReference type="Gene3D" id="3.40.50.2000">
    <property type="entry name" value="Glycogen Phosphorylase B"/>
    <property type="match status" value="2"/>
</dbReference>
<organism evidence="6 7">
    <name type="scientific">Rhodamnia argentea</name>
    <dbReference type="NCBI Taxonomy" id="178133"/>
    <lineage>
        <taxon>Eukaryota</taxon>
        <taxon>Viridiplantae</taxon>
        <taxon>Streptophyta</taxon>
        <taxon>Embryophyta</taxon>
        <taxon>Tracheophyta</taxon>
        <taxon>Spermatophyta</taxon>
        <taxon>Magnoliopsida</taxon>
        <taxon>eudicotyledons</taxon>
        <taxon>Gunneridae</taxon>
        <taxon>Pentapetalae</taxon>
        <taxon>rosids</taxon>
        <taxon>malvids</taxon>
        <taxon>Myrtales</taxon>
        <taxon>Myrtaceae</taxon>
        <taxon>Myrtoideae</taxon>
        <taxon>Myrteae</taxon>
        <taxon>Australasian group</taxon>
        <taxon>Rhodamnia</taxon>
    </lineage>
</organism>
<keyword evidence="2 4" id="KW-0328">Glycosyltransferase</keyword>
<dbReference type="PANTHER" id="PTHR11926:SF1542">
    <property type="entry name" value="GLYCOSYLTRANSFERASE"/>
    <property type="match status" value="1"/>
</dbReference>
<comment type="similarity">
    <text evidence="1 4">Belongs to the UDP-glycosyltransferase family.</text>
</comment>
<dbReference type="InterPro" id="IPR035595">
    <property type="entry name" value="UDP_glycos_trans_CS"/>
</dbReference>
<dbReference type="AlphaFoldDB" id="A0A8B8PGY0"/>
<dbReference type="PROSITE" id="PS00375">
    <property type="entry name" value="UDPGT"/>
    <property type="match status" value="1"/>
</dbReference>